<dbReference type="WBParaSite" id="jg9382">
    <property type="protein sequence ID" value="jg9382"/>
    <property type="gene ID" value="jg9382"/>
</dbReference>
<keyword evidence="1" id="KW-1185">Reference proteome</keyword>
<evidence type="ECO:0000313" key="2">
    <source>
        <dbReference type="WBParaSite" id="jg9382"/>
    </source>
</evidence>
<dbReference type="Proteomes" id="UP000887574">
    <property type="component" value="Unplaced"/>
</dbReference>
<dbReference type="AlphaFoldDB" id="A0A915EQM1"/>
<reference evidence="2" key="1">
    <citation type="submission" date="2022-11" db="UniProtKB">
        <authorList>
            <consortium name="WormBaseParasite"/>
        </authorList>
    </citation>
    <scope>IDENTIFICATION</scope>
</reference>
<organism evidence="1 2">
    <name type="scientific">Ditylenchus dipsaci</name>
    <dbReference type="NCBI Taxonomy" id="166011"/>
    <lineage>
        <taxon>Eukaryota</taxon>
        <taxon>Metazoa</taxon>
        <taxon>Ecdysozoa</taxon>
        <taxon>Nematoda</taxon>
        <taxon>Chromadorea</taxon>
        <taxon>Rhabditida</taxon>
        <taxon>Tylenchina</taxon>
        <taxon>Tylenchomorpha</taxon>
        <taxon>Sphaerularioidea</taxon>
        <taxon>Anguinidae</taxon>
        <taxon>Anguininae</taxon>
        <taxon>Ditylenchus</taxon>
    </lineage>
</organism>
<protein>
    <submittedName>
        <fullName evidence="2">Uncharacterized protein</fullName>
    </submittedName>
</protein>
<proteinExistence type="predicted"/>
<accession>A0A915EQM1</accession>
<sequence>MRPDKPDCSNYDCTLDLLQNKFRFTNVEEPNGVVRLASNFTTSADYNGVFVVIIRQLSQIINHHGVNCVLTVLQIILLIKPREPSYGKLYDEDALISMVNDDYVWSIVV</sequence>
<evidence type="ECO:0000313" key="1">
    <source>
        <dbReference type="Proteomes" id="UP000887574"/>
    </source>
</evidence>
<name>A0A915EQM1_9BILA</name>